<protein>
    <submittedName>
        <fullName evidence="1">Uncharacterized protein</fullName>
    </submittedName>
</protein>
<dbReference type="EMBL" id="CH476640">
    <property type="protein sequence ID" value="EDN97254.1"/>
    <property type="molecule type" value="Genomic_DNA"/>
</dbReference>
<dbReference type="AlphaFoldDB" id="A7F3D3"/>
<dbReference type="KEGG" id="ssl:SS1G_11779"/>
<dbReference type="GeneID" id="5482857"/>
<keyword evidence="2" id="KW-1185">Reference proteome</keyword>
<proteinExistence type="predicted"/>
<organism evidence="1 2">
    <name type="scientific">Sclerotinia sclerotiorum (strain ATCC 18683 / 1980 / Ss-1)</name>
    <name type="common">White mold</name>
    <name type="synonym">Whetzelinia sclerotiorum</name>
    <dbReference type="NCBI Taxonomy" id="665079"/>
    <lineage>
        <taxon>Eukaryota</taxon>
        <taxon>Fungi</taxon>
        <taxon>Dikarya</taxon>
        <taxon>Ascomycota</taxon>
        <taxon>Pezizomycotina</taxon>
        <taxon>Leotiomycetes</taxon>
        <taxon>Helotiales</taxon>
        <taxon>Sclerotiniaceae</taxon>
        <taxon>Sclerotinia</taxon>
    </lineage>
</organism>
<dbReference type="InParanoid" id="A7F3D3"/>
<dbReference type="RefSeq" id="XP_001586750.1">
    <property type="nucleotide sequence ID" value="XM_001586700.1"/>
</dbReference>
<evidence type="ECO:0000313" key="1">
    <source>
        <dbReference type="EMBL" id="EDN97254.1"/>
    </source>
</evidence>
<gene>
    <name evidence="1" type="ORF">SS1G_11779</name>
</gene>
<reference evidence="2" key="1">
    <citation type="journal article" date="2011" name="PLoS Genet.">
        <title>Genomic analysis of the necrotrophic fungal pathogens Sclerotinia sclerotiorum and Botrytis cinerea.</title>
        <authorList>
            <person name="Amselem J."/>
            <person name="Cuomo C.A."/>
            <person name="van Kan J.A."/>
            <person name="Viaud M."/>
            <person name="Benito E.P."/>
            <person name="Couloux A."/>
            <person name="Coutinho P.M."/>
            <person name="de Vries R.P."/>
            <person name="Dyer P.S."/>
            <person name="Fillinger S."/>
            <person name="Fournier E."/>
            <person name="Gout L."/>
            <person name="Hahn M."/>
            <person name="Kohn L."/>
            <person name="Lapalu N."/>
            <person name="Plummer K.M."/>
            <person name="Pradier J.M."/>
            <person name="Quevillon E."/>
            <person name="Sharon A."/>
            <person name="Simon A."/>
            <person name="ten Have A."/>
            <person name="Tudzynski B."/>
            <person name="Tudzynski P."/>
            <person name="Wincker P."/>
            <person name="Andrew M."/>
            <person name="Anthouard V."/>
            <person name="Beever R.E."/>
            <person name="Beffa R."/>
            <person name="Benoit I."/>
            <person name="Bouzid O."/>
            <person name="Brault B."/>
            <person name="Chen Z."/>
            <person name="Choquer M."/>
            <person name="Collemare J."/>
            <person name="Cotton P."/>
            <person name="Danchin E.G."/>
            <person name="Da Silva C."/>
            <person name="Gautier A."/>
            <person name="Giraud C."/>
            <person name="Giraud T."/>
            <person name="Gonzalez C."/>
            <person name="Grossetete S."/>
            <person name="Guldener U."/>
            <person name="Henrissat B."/>
            <person name="Howlett B.J."/>
            <person name="Kodira C."/>
            <person name="Kretschmer M."/>
            <person name="Lappartient A."/>
            <person name="Leroch M."/>
            <person name="Levis C."/>
            <person name="Mauceli E."/>
            <person name="Neuveglise C."/>
            <person name="Oeser B."/>
            <person name="Pearson M."/>
            <person name="Poulain J."/>
            <person name="Poussereau N."/>
            <person name="Quesneville H."/>
            <person name="Rascle C."/>
            <person name="Schumacher J."/>
            <person name="Segurens B."/>
            <person name="Sexton A."/>
            <person name="Silva E."/>
            <person name="Sirven C."/>
            <person name="Soanes D.M."/>
            <person name="Talbot N.J."/>
            <person name="Templeton M."/>
            <person name="Yandava C."/>
            <person name="Yarden O."/>
            <person name="Zeng Q."/>
            <person name="Rollins J.A."/>
            <person name="Lebrun M.H."/>
            <person name="Dickman M."/>
        </authorList>
    </citation>
    <scope>NUCLEOTIDE SEQUENCE [LARGE SCALE GENOMIC DNA]</scope>
    <source>
        <strain evidence="2">ATCC 18683 / 1980 / Ss-1</strain>
    </source>
</reference>
<sequence length="64" mass="7645">MDSRINWSWQSSKIFSSKQARELANDLNPSIYVTVWWERLNVPVIARILQGKKIWENKLAFFFS</sequence>
<accession>A7F3D3</accession>
<evidence type="ECO:0000313" key="2">
    <source>
        <dbReference type="Proteomes" id="UP000001312"/>
    </source>
</evidence>
<dbReference type="Proteomes" id="UP000001312">
    <property type="component" value="Unassembled WGS sequence"/>
</dbReference>
<name>A7F3D3_SCLS1</name>